<evidence type="ECO:0000313" key="4">
    <source>
        <dbReference type="Proteomes" id="UP001417504"/>
    </source>
</evidence>
<dbReference type="GO" id="GO:0005737">
    <property type="term" value="C:cytoplasm"/>
    <property type="evidence" value="ECO:0007669"/>
    <property type="project" value="TreeGrafter"/>
</dbReference>
<feature type="compositionally biased region" description="Polar residues" evidence="2">
    <location>
        <begin position="337"/>
        <end position="347"/>
    </location>
</feature>
<evidence type="ECO:0000256" key="2">
    <source>
        <dbReference type="SAM" id="MobiDB-lite"/>
    </source>
</evidence>
<dbReference type="Proteomes" id="UP001417504">
    <property type="component" value="Unassembled WGS sequence"/>
</dbReference>
<dbReference type="Pfam" id="PF04484">
    <property type="entry name" value="QWRF"/>
    <property type="match status" value="1"/>
</dbReference>
<dbReference type="AlphaFoldDB" id="A0AAP0EUP7"/>
<dbReference type="GO" id="GO:0008017">
    <property type="term" value="F:microtubule binding"/>
    <property type="evidence" value="ECO:0007669"/>
    <property type="project" value="TreeGrafter"/>
</dbReference>
<dbReference type="EMBL" id="JBBNAE010000009">
    <property type="protein sequence ID" value="KAK9097172.1"/>
    <property type="molecule type" value="Genomic_DNA"/>
</dbReference>
<comment type="similarity">
    <text evidence="1">Belongs to the QWRF family.</text>
</comment>
<dbReference type="PANTHER" id="PTHR31807">
    <property type="entry name" value="AUGMIN FAMILY MEMBER"/>
    <property type="match status" value="1"/>
</dbReference>
<keyword evidence="4" id="KW-1185">Reference proteome</keyword>
<feature type="compositionally biased region" description="Low complexity" evidence="2">
    <location>
        <begin position="387"/>
        <end position="412"/>
    </location>
</feature>
<name>A0AAP0EUP7_9MAGN</name>
<evidence type="ECO:0008006" key="5">
    <source>
        <dbReference type="Google" id="ProtNLM"/>
    </source>
</evidence>
<sequence>MAAAAVAVALGSRPPREDLNPEKSLRGTCPPPLLLLLLRHTHIPLQPPQPPLPPLPVLRLRRGGALAARVEDRDRSVLGGLHADELRAQADAIGGAEKAGDAAAYDARQCWPEPSAASKILFTSTRSLSVSFQGESFSLPISKTKAAPSPNLSSTRKGTPERRRAATPPQRSSAVDQTENSKPAEQHQQQQQQQQQQHRWPARARPQQASHMTRSVDFSEEKRKLIGSGAAAAAAVRALRQSMIEEDRTRRASFDGRLCVDSNSSNAELVGNGSAVASDLTASDTDSVSSGSNSGAQDSGGVLVRPRNGPRGISVPARFWQETNSRLRRLQEPGSPLSKTGNASKTTAPPKLISSRKLSVDSPLASPRTVSVSRGMSSPLRGPARPVSPSKFIVSSTSSPSSRGMSSPSRVRNSISGPVASQLGNMPSLLSFAGKGKLGENRIVDAHLLRILYNRHLQWRFVNARADAAMLVQRLTAEKNLYDAWVTMSELRDSVTVKRIKLQLIRQNLKITSILRGQITYLDDWGLLDREHSSSLSGAIEALKASTLRLPVVAGARADIQNVKDAVWSAVNVMQAMASSICSLLSKGEEVNSLVTELANVTRREHDLLYQCKDILSALAAMQVKDCSMRTHILQVKRVPTRNLTTQV</sequence>
<feature type="region of interest" description="Disordered" evidence="2">
    <location>
        <begin position="141"/>
        <end position="220"/>
    </location>
</feature>
<dbReference type="PANTHER" id="PTHR31807:SF2">
    <property type="entry name" value="PROTEIN SNOWY COTYLEDON 3"/>
    <property type="match status" value="1"/>
</dbReference>
<accession>A0AAP0EUP7</accession>
<proteinExistence type="inferred from homology"/>
<dbReference type="InterPro" id="IPR007573">
    <property type="entry name" value="QWRF"/>
</dbReference>
<gene>
    <name evidence="3" type="ORF">Sjap_022669</name>
</gene>
<evidence type="ECO:0000313" key="3">
    <source>
        <dbReference type="EMBL" id="KAK9097172.1"/>
    </source>
</evidence>
<evidence type="ECO:0000256" key="1">
    <source>
        <dbReference type="ARBA" id="ARBA00010016"/>
    </source>
</evidence>
<feature type="compositionally biased region" description="Low complexity" evidence="2">
    <location>
        <begin position="283"/>
        <end position="301"/>
    </location>
</feature>
<feature type="region of interest" description="Disordered" evidence="2">
    <location>
        <begin position="1"/>
        <end position="25"/>
    </location>
</feature>
<feature type="compositionally biased region" description="Low complexity" evidence="2">
    <location>
        <begin position="186"/>
        <end position="209"/>
    </location>
</feature>
<feature type="compositionally biased region" description="Polar residues" evidence="2">
    <location>
        <begin position="169"/>
        <end position="183"/>
    </location>
</feature>
<reference evidence="3 4" key="1">
    <citation type="submission" date="2024-01" db="EMBL/GenBank/DDBJ databases">
        <title>Genome assemblies of Stephania.</title>
        <authorList>
            <person name="Yang L."/>
        </authorList>
    </citation>
    <scope>NUCLEOTIDE SEQUENCE [LARGE SCALE GENOMIC DNA]</scope>
    <source>
        <strain evidence="3">QJT</strain>
        <tissue evidence="3">Leaf</tissue>
    </source>
</reference>
<comment type="caution">
    <text evidence="3">The sequence shown here is derived from an EMBL/GenBank/DDBJ whole genome shotgun (WGS) entry which is preliminary data.</text>
</comment>
<feature type="compositionally biased region" description="Basic and acidic residues" evidence="2">
    <location>
        <begin position="14"/>
        <end position="25"/>
    </location>
</feature>
<organism evidence="3 4">
    <name type="scientific">Stephania japonica</name>
    <dbReference type="NCBI Taxonomy" id="461633"/>
    <lineage>
        <taxon>Eukaryota</taxon>
        <taxon>Viridiplantae</taxon>
        <taxon>Streptophyta</taxon>
        <taxon>Embryophyta</taxon>
        <taxon>Tracheophyta</taxon>
        <taxon>Spermatophyta</taxon>
        <taxon>Magnoliopsida</taxon>
        <taxon>Ranunculales</taxon>
        <taxon>Menispermaceae</taxon>
        <taxon>Menispermoideae</taxon>
        <taxon>Cissampelideae</taxon>
        <taxon>Stephania</taxon>
    </lineage>
</organism>
<feature type="region of interest" description="Disordered" evidence="2">
    <location>
        <begin position="281"/>
        <end position="412"/>
    </location>
</feature>
<protein>
    <recommendedName>
        <fullName evidence="5">QWRF motif-containing protein 2</fullName>
    </recommendedName>
</protein>
<dbReference type="GO" id="GO:0051225">
    <property type="term" value="P:spindle assembly"/>
    <property type="evidence" value="ECO:0007669"/>
    <property type="project" value="TreeGrafter"/>
</dbReference>
<dbReference type="GO" id="GO:0005880">
    <property type="term" value="C:nuclear microtubule"/>
    <property type="evidence" value="ECO:0007669"/>
    <property type="project" value="TreeGrafter"/>
</dbReference>